<evidence type="ECO:0000256" key="2">
    <source>
        <dbReference type="ARBA" id="ARBA00006896"/>
    </source>
</evidence>
<dbReference type="InterPro" id="IPR010149">
    <property type="entry name" value="CRISPR-assoc_prot_Csm2_III-A"/>
</dbReference>
<evidence type="ECO:0000313" key="7">
    <source>
        <dbReference type="EMBL" id="WWC41425.1"/>
    </source>
</evidence>
<comment type="similarity">
    <text evidence="2">Belongs to the CRISPR-associated Csm2 family.</text>
</comment>
<evidence type="ECO:0000256" key="1">
    <source>
        <dbReference type="ARBA" id="ARBA00003640"/>
    </source>
</evidence>
<gene>
    <name evidence="7" type="primary">csm2</name>
    <name evidence="7" type="ORF">CVIC9261_06875</name>
</gene>
<name>A0ABZ2E6R9_9BACT</name>
<keyword evidence="5" id="KW-0051">Antiviral defense</keyword>
<accession>A0ABZ2E6R9</accession>
<keyword evidence="8" id="KW-1185">Reference proteome</keyword>
<evidence type="ECO:0000256" key="5">
    <source>
        <dbReference type="ARBA" id="ARBA00023118"/>
    </source>
</evidence>
<evidence type="ECO:0000256" key="6">
    <source>
        <dbReference type="ARBA" id="ARBA00031723"/>
    </source>
</evidence>
<dbReference type="RefSeq" id="WP_086302637.1">
    <property type="nucleotide sequence ID" value="NZ_CP018793.1"/>
</dbReference>
<evidence type="ECO:0000256" key="4">
    <source>
        <dbReference type="ARBA" id="ARBA00022884"/>
    </source>
</evidence>
<dbReference type="GeneID" id="93113818"/>
<organism evidence="7 8">
    <name type="scientific">Campylobacter vicugnae</name>
    <dbReference type="NCBI Taxonomy" id="1660076"/>
    <lineage>
        <taxon>Bacteria</taxon>
        <taxon>Pseudomonadati</taxon>
        <taxon>Campylobacterota</taxon>
        <taxon>Epsilonproteobacteria</taxon>
        <taxon>Campylobacterales</taxon>
        <taxon>Campylobacteraceae</taxon>
        <taxon>Campylobacter</taxon>
    </lineage>
</organism>
<keyword evidence="4" id="KW-0694">RNA-binding</keyword>
<dbReference type="EMBL" id="CP144916">
    <property type="protein sequence ID" value="WWC41425.1"/>
    <property type="molecule type" value="Genomic_DNA"/>
</dbReference>
<dbReference type="Pfam" id="PF03750">
    <property type="entry name" value="Csm2_III-A"/>
    <property type="match status" value="1"/>
</dbReference>
<sequence>MDKIVLDYIKEPNLFDSVAKKTAESLKMSSTQMRRFYDYLIDLLVKADEKDFSEILPFIKMLNSKVAYAYARKHATIDFKNMIETCVAQVDSKEKLMIFKLFFEAVLGFAKR</sequence>
<evidence type="ECO:0000313" key="8">
    <source>
        <dbReference type="Proteomes" id="UP001318120"/>
    </source>
</evidence>
<protein>
    <recommendedName>
        <fullName evidence="3">CRISPR system Cms protein Csm2</fullName>
    </recommendedName>
    <alternativeName>
        <fullName evidence="6">CRISPR type III A-associated protein Csm2</fullName>
    </alternativeName>
</protein>
<dbReference type="NCBIfam" id="TIGR01870">
    <property type="entry name" value="cas_TM1810_Csm2"/>
    <property type="match status" value="1"/>
</dbReference>
<evidence type="ECO:0000256" key="3">
    <source>
        <dbReference type="ARBA" id="ARBA00016118"/>
    </source>
</evidence>
<comment type="function">
    <text evidence="1">This subunit may be involved in monitoring complementarity of crRNA and target RNA.</text>
</comment>
<proteinExistence type="inferred from homology"/>
<dbReference type="Proteomes" id="UP001318120">
    <property type="component" value="Chromosome"/>
</dbReference>
<reference evidence="7 8" key="1">
    <citation type="journal article" date="2017" name="Genome Biol. Evol.">
        <title>Comparative Genomic Analysis Identifies a Campylobacter Clade Deficient in Selenium Metabolism.</title>
        <authorList>
            <person name="Miller W.G."/>
            <person name="Yee E."/>
            <person name="Lopes B.S."/>
            <person name="Chapman M.H."/>
            <person name="Huynh S."/>
            <person name="Bono J.L."/>
            <person name="Parker C.T."/>
            <person name="Strachan N.J.C."/>
            <person name="Forbes K.J."/>
        </authorList>
    </citation>
    <scope>NUCLEOTIDE SEQUENCE [LARGE SCALE GENOMIC DNA]</scope>
    <source>
        <strain evidence="7 8">RM9261</strain>
    </source>
</reference>